<keyword evidence="9 16" id="KW-0999">Mitochondrion inner membrane</keyword>
<comment type="caution">
    <text evidence="19">The sequence shown here is derived from an EMBL/GenBank/DDBJ whole genome shotgun (WGS) entry which is preliminary data.</text>
</comment>
<dbReference type="GO" id="GO:0106430">
    <property type="term" value="F:dihydroorotate dehydrogenase (quinone) activity"/>
    <property type="evidence" value="ECO:0007669"/>
    <property type="project" value="UniProtKB-EC"/>
</dbReference>
<dbReference type="UniPathway" id="UPA00070">
    <property type="reaction ID" value="UER00946"/>
</dbReference>
<dbReference type="OrthoDB" id="14784at2759"/>
<keyword evidence="20" id="KW-1185">Reference proteome</keyword>
<evidence type="ECO:0000256" key="13">
    <source>
        <dbReference type="ARBA" id="ARBA00023128"/>
    </source>
</evidence>
<comment type="subcellular location">
    <subcellularLocation>
        <location evidence="1 16">Mitochondrion inner membrane</location>
        <topology evidence="1 16">Single-pass membrane protein</topology>
    </subcellularLocation>
</comment>
<accession>A0A2P6VNQ0</accession>
<dbReference type="NCBIfam" id="NF003645">
    <property type="entry name" value="PRK05286.1-2"/>
    <property type="match status" value="1"/>
</dbReference>
<evidence type="ECO:0000313" key="20">
    <source>
        <dbReference type="Proteomes" id="UP000239649"/>
    </source>
</evidence>
<dbReference type="GO" id="GO:0005743">
    <property type="term" value="C:mitochondrial inner membrane"/>
    <property type="evidence" value="ECO:0007669"/>
    <property type="project" value="UniProtKB-SubCell"/>
</dbReference>
<dbReference type="Proteomes" id="UP000239649">
    <property type="component" value="Unassembled WGS sequence"/>
</dbReference>
<dbReference type="NCBIfam" id="TIGR01036">
    <property type="entry name" value="pyrD_sub2"/>
    <property type="match status" value="1"/>
</dbReference>
<name>A0A2P6VNQ0_9CHLO</name>
<evidence type="ECO:0000256" key="12">
    <source>
        <dbReference type="ARBA" id="ARBA00023002"/>
    </source>
</evidence>
<dbReference type="PANTHER" id="PTHR48109:SF4">
    <property type="entry name" value="DIHYDROOROTATE DEHYDROGENASE (QUINONE), MITOCHONDRIAL"/>
    <property type="match status" value="1"/>
</dbReference>
<dbReference type="InterPro" id="IPR001295">
    <property type="entry name" value="Dihydroorotate_DH_CS"/>
</dbReference>
<dbReference type="NCBIfam" id="NF003652">
    <property type="entry name" value="PRK05286.2-5"/>
    <property type="match status" value="1"/>
</dbReference>
<dbReference type="Gene3D" id="3.20.20.70">
    <property type="entry name" value="Aldolase class I"/>
    <property type="match status" value="1"/>
</dbReference>
<keyword evidence="11" id="KW-1133">Transmembrane helix</keyword>
<dbReference type="SUPFAM" id="SSF51395">
    <property type="entry name" value="FMN-linked oxidoreductases"/>
    <property type="match status" value="1"/>
</dbReference>
<evidence type="ECO:0000256" key="14">
    <source>
        <dbReference type="ARBA" id="ARBA00023136"/>
    </source>
</evidence>
<dbReference type="InterPro" id="IPR050074">
    <property type="entry name" value="DHO_dehydrogenase"/>
</dbReference>
<dbReference type="EMBL" id="LHPF02000002">
    <property type="protein sequence ID" value="PSC75676.1"/>
    <property type="molecule type" value="Genomic_DNA"/>
</dbReference>
<keyword evidence="6 16" id="KW-0285">Flavoprotein</keyword>
<dbReference type="PROSITE" id="PS00911">
    <property type="entry name" value="DHODEHASE_1"/>
    <property type="match status" value="1"/>
</dbReference>
<keyword evidence="10" id="KW-0809">Transit peptide</keyword>
<sequence length="560" mass="58546">MGALRTILRRASYVTAGGAVGTLMAYRNDLKQLQFDLASSSGPLVRLFDVETSHKIGILAAKLGFFPRETRPDPPSLRTTVWSRDFPNPLGVAAGFDKDAEVVEPLLALGFGFVEIGSVTPLPQPGNPKPRAFRLQEFGAVINRYGFNSEGLDSVATRLAALRTRQAQQGAAFPAGLLGVNLGKNKTSEDAAADYCVGVTKLGRFADYLVINISSPNTPGLRSLQGRKELETLVKQVKQTRDRMQWDARGPPPLLVKIAPDLTEEDMKDIAAVALHQKVDGLIVSNTTITRPGAIAEHPVGKEAGGLSGRPLFEMATQVLREMYTLTGGKLPIVGVGGVGSGADAYAKIRAGASLVELYSAFAYEGPKLVPRVKRELAALLERDGFASVAEAVGADHREGGKAGGKGAAGVPAAIVAAAVAIVGVGGAAWTASAINKGLEDQNDALAAFRAELLQALSASEGRQVSAQTASEGRQVSALTASGQRLMSALTASEGRLAAAQKKGTAEVVQAVQDAKAELAAGQTASEQRRVLALTPLVRPPRGSSQEEEEKGKSGSEGDS</sequence>
<keyword evidence="8" id="KW-0812">Transmembrane</keyword>
<gene>
    <name evidence="19" type="ORF">C2E20_1119</name>
</gene>
<dbReference type="InterPro" id="IPR013785">
    <property type="entry name" value="Aldolase_TIM"/>
</dbReference>
<evidence type="ECO:0000256" key="5">
    <source>
        <dbReference type="ARBA" id="ARBA00017599"/>
    </source>
</evidence>
<organism evidence="19 20">
    <name type="scientific">Micractinium conductrix</name>
    <dbReference type="NCBI Taxonomy" id="554055"/>
    <lineage>
        <taxon>Eukaryota</taxon>
        <taxon>Viridiplantae</taxon>
        <taxon>Chlorophyta</taxon>
        <taxon>core chlorophytes</taxon>
        <taxon>Trebouxiophyceae</taxon>
        <taxon>Chlorellales</taxon>
        <taxon>Chlorellaceae</taxon>
        <taxon>Chlorella clade</taxon>
        <taxon>Micractinium</taxon>
    </lineage>
</organism>
<comment type="catalytic activity">
    <reaction evidence="15 16">
        <text>(S)-dihydroorotate + a quinone = orotate + a quinol</text>
        <dbReference type="Rhea" id="RHEA:30187"/>
        <dbReference type="ChEBI" id="CHEBI:24646"/>
        <dbReference type="ChEBI" id="CHEBI:30839"/>
        <dbReference type="ChEBI" id="CHEBI:30864"/>
        <dbReference type="ChEBI" id="CHEBI:132124"/>
        <dbReference type="EC" id="1.3.5.2"/>
    </reaction>
</comment>
<evidence type="ECO:0000256" key="10">
    <source>
        <dbReference type="ARBA" id="ARBA00022946"/>
    </source>
</evidence>
<keyword evidence="13 16" id="KW-0496">Mitochondrion</keyword>
<evidence type="ECO:0000256" key="8">
    <source>
        <dbReference type="ARBA" id="ARBA00022692"/>
    </source>
</evidence>
<evidence type="ECO:0000256" key="4">
    <source>
        <dbReference type="ARBA" id="ARBA00012791"/>
    </source>
</evidence>
<dbReference type="InterPro" id="IPR005720">
    <property type="entry name" value="Dihydroorotate_DH_cat"/>
</dbReference>
<keyword evidence="12 16" id="KW-0560">Oxidoreductase</keyword>
<proteinExistence type="inferred from homology"/>
<dbReference type="EC" id="1.3.5.2" evidence="4 16"/>
<dbReference type="InterPro" id="IPR005719">
    <property type="entry name" value="Dihydroorotate_DH_2"/>
</dbReference>
<feature type="compositionally biased region" description="Basic and acidic residues" evidence="17">
    <location>
        <begin position="550"/>
        <end position="560"/>
    </location>
</feature>
<keyword evidence="7 16" id="KW-0288">FMN</keyword>
<reference evidence="19" key="2">
    <citation type="submission" date="2018-02" db="EMBL/GenBank/DDBJ databases">
        <authorList>
            <person name="Cohen D.B."/>
            <person name="Kent A.D."/>
        </authorList>
    </citation>
    <scope>NUCLEOTIDE SEQUENCE</scope>
    <source>
        <strain evidence="19">SAG 241.80</strain>
    </source>
</reference>
<dbReference type="AlphaFoldDB" id="A0A2P6VNQ0"/>
<dbReference type="Pfam" id="PF01180">
    <property type="entry name" value="DHO_dh"/>
    <property type="match status" value="1"/>
</dbReference>
<dbReference type="GO" id="GO:0044205">
    <property type="term" value="P:'de novo' UMP biosynthetic process"/>
    <property type="evidence" value="ECO:0007669"/>
    <property type="project" value="UniProtKB-UniPathway"/>
</dbReference>
<evidence type="ECO:0000256" key="16">
    <source>
        <dbReference type="RuleBase" id="RU361255"/>
    </source>
</evidence>
<dbReference type="EMBL" id="LHPF02000002">
    <property type="protein sequence ID" value="PSC75675.1"/>
    <property type="molecule type" value="Genomic_DNA"/>
</dbReference>
<reference evidence="19 20" key="1">
    <citation type="journal article" date="2018" name="Plant J.">
        <title>Genome sequences of Chlorella sorokiniana UTEX 1602 and Micractinium conductrix SAG 241.80: implications to maltose excretion by a green alga.</title>
        <authorList>
            <person name="Arriola M.B."/>
            <person name="Velmurugan N."/>
            <person name="Zhang Y."/>
            <person name="Plunkett M.H."/>
            <person name="Hondzo H."/>
            <person name="Barney B.M."/>
        </authorList>
    </citation>
    <scope>NUCLEOTIDE SEQUENCE [LARGE SCALE GENOMIC DNA]</scope>
    <source>
        <strain evidence="19 20">SAG 241.80</strain>
    </source>
</reference>
<evidence type="ECO:0000256" key="6">
    <source>
        <dbReference type="ARBA" id="ARBA00022630"/>
    </source>
</evidence>
<evidence type="ECO:0000256" key="17">
    <source>
        <dbReference type="SAM" id="MobiDB-lite"/>
    </source>
</evidence>
<evidence type="ECO:0000256" key="15">
    <source>
        <dbReference type="ARBA" id="ARBA00048639"/>
    </source>
</evidence>
<dbReference type="STRING" id="554055.A0A2P6VNQ0"/>
<feature type="region of interest" description="Disordered" evidence="17">
    <location>
        <begin position="520"/>
        <end position="560"/>
    </location>
</feature>
<dbReference type="CDD" id="cd04738">
    <property type="entry name" value="DHOD_2_like"/>
    <property type="match status" value="1"/>
</dbReference>
<comment type="cofactor">
    <cofactor evidence="16">
        <name>FMN</name>
        <dbReference type="ChEBI" id="CHEBI:58210"/>
    </cofactor>
    <text evidence="16">Binds 1 FMN per subunit.</text>
</comment>
<evidence type="ECO:0000313" key="19">
    <source>
        <dbReference type="EMBL" id="PSC75675.1"/>
    </source>
</evidence>
<keyword evidence="14" id="KW-0472">Membrane</keyword>
<evidence type="ECO:0000256" key="7">
    <source>
        <dbReference type="ARBA" id="ARBA00022643"/>
    </source>
</evidence>
<dbReference type="FunFam" id="3.20.20.70:FF:000066">
    <property type="entry name" value="Dihydroorotate dehydrogenase (quinone), mitochondrial"/>
    <property type="match status" value="1"/>
</dbReference>
<dbReference type="GO" id="GO:0006207">
    <property type="term" value="P:'de novo' pyrimidine nucleobase biosynthetic process"/>
    <property type="evidence" value="ECO:0007669"/>
    <property type="project" value="InterPro"/>
</dbReference>
<protein>
    <recommendedName>
        <fullName evidence="5 16">Dihydroorotate dehydrogenase (quinone), mitochondrial</fullName>
        <shortName evidence="16">DHOdehase</shortName>
        <ecNumber evidence="4 16">1.3.5.2</ecNumber>
    </recommendedName>
</protein>
<evidence type="ECO:0000256" key="3">
    <source>
        <dbReference type="ARBA" id="ARBA00005359"/>
    </source>
</evidence>
<evidence type="ECO:0000256" key="1">
    <source>
        <dbReference type="ARBA" id="ARBA00004434"/>
    </source>
</evidence>
<dbReference type="PROSITE" id="PS00912">
    <property type="entry name" value="DHODEHASE_2"/>
    <property type="match status" value="1"/>
</dbReference>
<evidence type="ECO:0000256" key="11">
    <source>
        <dbReference type="ARBA" id="ARBA00022989"/>
    </source>
</evidence>
<evidence type="ECO:0000256" key="9">
    <source>
        <dbReference type="ARBA" id="ARBA00022792"/>
    </source>
</evidence>
<evidence type="ECO:0000259" key="18">
    <source>
        <dbReference type="Pfam" id="PF01180"/>
    </source>
</evidence>
<evidence type="ECO:0000256" key="2">
    <source>
        <dbReference type="ARBA" id="ARBA00005161"/>
    </source>
</evidence>
<feature type="domain" description="Dihydroorotate dehydrogenase catalytic" evidence="18">
    <location>
        <begin position="77"/>
        <end position="381"/>
    </location>
</feature>
<comment type="similarity">
    <text evidence="3 16">Belongs to the dihydroorotate dehydrogenase family. Type 2 subfamily.</text>
</comment>
<comment type="pathway">
    <text evidence="2 16">Pyrimidine metabolism; UMP biosynthesis via de novo pathway; orotate from (S)-dihydroorotate (quinone route): step 1/1.</text>
</comment>
<dbReference type="PANTHER" id="PTHR48109">
    <property type="entry name" value="DIHYDROOROTATE DEHYDROGENASE (QUINONE), MITOCHONDRIAL-RELATED"/>
    <property type="match status" value="1"/>
</dbReference>